<dbReference type="PANTHER" id="PTHR34580:SF1">
    <property type="entry name" value="PROTEIN PAFC"/>
    <property type="match status" value="1"/>
</dbReference>
<dbReference type="Proteomes" id="UP000005753">
    <property type="component" value="Chromosome"/>
</dbReference>
<name>I5AW78_EUBC6</name>
<dbReference type="GO" id="GO:0003700">
    <property type="term" value="F:DNA-binding transcription factor activity"/>
    <property type="evidence" value="ECO:0007669"/>
    <property type="project" value="InterPro"/>
</dbReference>
<proteinExistence type="predicted"/>
<dbReference type="Pfam" id="PF08279">
    <property type="entry name" value="HTH_11"/>
    <property type="match status" value="1"/>
</dbReference>
<evidence type="ECO:0000259" key="3">
    <source>
        <dbReference type="PROSITE" id="PS51000"/>
    </source>
</evidence>
<dbReference type="InterPro" id="IPR036390">
    <property type="entry name" value="WH_DNA-bd_sf"/>
</dbReference>
<dbReference type="InterPro" id="IPR057727">
    <property type="entry name" value="WCX_dom"/>
</dbReference>
<dbReference type="InterPro" id="IPR028349">
    <property type="entry name" value="PafC-like"/>
</dbReference>
<dbReference type="InterPro" id="IPR013196">
    <property type="entry name" value="HTH_11"/>
</dbReference>
<reference evidence="4 5" key="1">
    <citation type="submission" date="2010-08" db="EMBL/GenBank/DDBJ databases">
        <authorList>
            <consortium name="US DOE Joint Genome Institute (JGI-PGF)"/>
            <person name="Lucas S."/>
            <person name="Copeland A."/>
            <person name="Lapidus A."/>
            <person name="Cheng J.-F."/>
            <person name="Bruce D."/>
            <person name="Goodwin L."/>
            <person name="Pitluck S."/>
            <person name="Land M.L."/>
            <person name="Hauser L."/>
            <person name="Chang Y.-J."/>
            <person name="Anderson I.J."/>
            <person name="Johnson E."/>
            <person name="Mulhopadhyay B."/>
            <person name="Kyrpides N."/>
            <person name="Woyke T.J."/>
        </authorList>
    </citation>
    <scope>NUCLEOTIDE SEQUENCE [LARGE SCALE GENOMIC DNA]</scope>
    <source>
        <strain evidence="4 5">6</strain>
    </source>
</reference>
<organism evidence="4 5">
    <name type="scientific">Eubacterium cellulosolvens (strain ATCC 43171 / JCM 9499 / 6)</name>
    <name type="common">Cillobacterium cellulosolvens</name>
    <dbReference type="NCBI Taxonomy" id="633697"/>
    <lineage>
        <taxon>Bacteria</taxon>
        <taxon>Bacillati</taxon>
        <taxon>Bacillota</taxon>
        <taxon>Clostridia</taxon>
        <taxon>Eubacteriales</taxon>
        <taxon>Eubacteriaceae</taxon>
        <taxon>Eubacterium</taxon>
    </lineage>
</organism>
<keyword evidence="2" id="KW-0804">Transcription</keyword>
<accession>I5AW78</accession>
<dbReference type="HOGENOM" id="CLU_041141_5_1_9"/>
<evidence type="ECO:0000313" key="4">
    <source>
        <dbReference type="EMBL" id="EIM58051.1"/>
    </source>
</evidence>
<dbReference type="InterPro" id="IPR051534">
    <property type="entry name" value="CBASS_pafABC_assoc_protein"/>
</dbReference>
<sequence length="304" mass="34816">MKIDRLIGILSILLQEEKTTAPELAERFEVSRRTINRDIEDLCKAGIPIRTAQGTGGGISIMDGYRMDKTILTSKDMQVILAGLRSLDSVSGSSYYSQLMEKIQAGSSEFISGKDSVLIDLSSWYRDSLAPKIETIQDAIGDRHLISFRYYAPSGERERTVEPYYLVFRWSSWYLWGWCEDRKDYRLFKLNRMDKVAETDKEFICRNAPMPDLSTEKIFPGGIKVKALFTSDMKWRLVEEFGPHCFTENDDGRLLFTADYTDMENLVTWLMTFGAKAEVIEPAEARDIIRRNAEETLKIYGGLA</sequence>
<keyword evidence="1" id="KW-0805">Transcription regulation</keyword>
<dbReference type="SUPFAM" id="SSF46785">
    <property type="entry name" value="Winged helix' DNA-binding domain"/>
    <property type="match status" value="1"/>
</dbReference>
<reference evidence="4 5" key="2">
    <citation type="submission" date="2012-02" db="EMBL/GenBank/DDBJ databases">
        <title>Improved High-Quality Draft sequence of Eubacterium cellulosolvens 6.</title>
        <authorList>
            <consortium name="US DOE Joint Genome Institute"/>
            <person name="Lucas S."/>
            <person name="Han J."/>
            <person name="Lapidus A."/>
            <person name="Cheng J.-F."/>
            <person name="Goodwin L."/>
            <person name="Pitluck S."/>
            <person name="Peters L."/>
            <person name="Mikhailova N."/>
            <person name="Gu W."/>
            <person name="Detter J.C."/>
            <person name="Han C."/>
            <person name="Tapia R."/>
            <person name="Land M."/>
            <person name="Hauser L."/>
            <person name="Kyrpides N."/>
            <person name="Ivanova N."/>
            <person name="Pagani I."/>
            <person name="Johnson E."/>
            <person name="Mukhopadhyay B."/>
            <person name="Anderson I."/>
            <person name="Woyke T."/>
        </authorList>
    </citation>
    <scope>NUCLEOTIDE SEQUENCE [LARGE SCALE GENOMIC DNA]</scope>
    <source>
        <strain evidence="4 5">6</strain>
    </source>
</reference>
<dbReference type="InterPro" id="IPR001034">
    <property type="entry name" value="DeoR_HTH"/>
</dbReference>
<dbReference type="Gene3D" id="1.10.10.10">
    <property type="entry name" value="Winged helix-like DNA-binding domain superfamily/Winged helix DNA-binding domain"/>
    <property type="match status" value="1"/>
</dbReference>
<protein>
    <submittedName>
        <fullName evidence="4">Putative transcriptional regulator</fullName>
    </submittedName>
</protein>
<evidence type="ECO:0000256" key="2">
    <source>
        <dbReference type="ARBA" id="ARBA00023163"/>
    </source>
</evidence>
<dbReference type="EMBL" id="CM001487">
    <property type="protein sequence ID" value="EIM58051.1"/>
    <property type="molecule type" value="Genomic_DNA"/>
</dbReference>
<dbReference type="AlphaFoldDB" id="I5AW78"/>
<evidence type="ECO:0000313" key="5">
    <source>
        <dbReference type="Proteomes" id="UP000005753"/>
    </source>
</evidence>
<gene>
    <name evidence="4" type="ORF">EubceDRAFT1_2307</name>
</gene>
<dbReference type="InterPro" id="IPR026881">
    <property type="entry name" value="WYL_dom"/>
</dbReference>
<dbReference type="InterPro" id="IPR036388">
    <property type="entry name" value="WH-like_DNA-bd_sf"/>
</dbReference>
<dbReference type="STRING" id="633697.EubceDRAFT1_2307"/>
<dbReference type="PIRSF" id="PIRSF016838">
    <property type="entry name" value="PafC"/>
    <property type="match status" value="1"/>
</dbReference>
<dbReference type="PANTHER" id="PTHR34580">
    <property type="match status" value="1"/>
</dbReference>
<dbReference type="OrthoDB" id="9815009at2"/>
<dbReference type="PROSITE" id="PS51000">
    <property type="entry name" value="HTH_DEOR_2"/>
    <property type="match status" value="1"/>
</dbReference>
<dbReference type="eggNOG" id="COG2378">
    <property type="taxonomic scope" value="Bacteria"/>
</dbReference>
<dbReference type="Pfam" id="PF13280">
    <property type="entry name" value="WYL"/>
    <property type="match status" value="1"/>
</dbReference>
<dbReference type="Pfam" id="PF25583">
    <property type="entry name" value="WCX"/>
    <property type="match status" value="1"/>
</dbReference>
<keyword evidence="5" id="KW-1185">Reference proteome</keyword>
<dbReference type="PROSITE" id="PS52050">
    <property type="entry name" value="WYL"/>
    <property type="match status" value="1"/>
</dbReference>
<feature type="domain" description="HTH deoR-type" evidence="3">
    <location>
        <begin position="2"/>
        <end position="57"/>
    </location>
</feature>
<evidence type="ECO:0000256" key="1">
    <source>
        <dbReference type="ARBA" id="ARBA00023015"/>
    </source>
</evidence>